<keyword evidence="3" id="KW-1185">Reference proteome</keyword>
<dbReference type="Gene3D" id="3.40.630.30">
    <property type="match status" value="1"/>
</dbReference>
<protein>
    <recommendedName>
        <fullName evidence="1">N-acetyltransferase domain-containing protein</fullName>
    </recommendedName>
</protein>
<proteinExistence type="predicted"/>
<sequence>MTLSHTHTLRSGAAAWLRPWQPDDDVDALTSLIHAAYAPHAARGLRYWGSHQSADDTRKRLASGLAWGVWVNGALAGTITLRGPQPASDVPLYRESDVWSLTQFCIAPGHQGSGLGRWVHDRVAEVARLEGARKLALDTSEDAHGLISMYEAWGYGVVGHCDWRPLTNYRSVLMAKTLHPRA</sequence>
<dbReference type="InterPro" id="IPR000182">
    <property type="entry name" value="GNAT_dom"/>
</dbReference>
<evidence type="ECO:0000259" key="1">
    <source>
        <dbReference type="PROSITE" id="PS51186"/>
    </source>
</evidence>
<dbReference type="SUPFAM" id="SSF55729">
    <property type="entry name" value="Acyl-CoA N-acyltransferases (Nat)"/>
    <property type="match status" value="1"/>
</dbReference>
<dbReference type="PROSITE" id="PS51186">
    <property type="entry name" value="GNAT"/>
    <property type="match status" value="1"/>
</dbReference>
<dbReference type="Pfam" id="PF00583">
    <property type="entry name" value="Acetyltransf_1"/>
    <property type="match status" value="1"/>
</dbReference>
<dbReference type="Proteomes" id="UP001501788">
    <property type="component" value="Unassembled WGS sequence"/>
</dbReference>
<name>A0ABP8L3J6_9BURK</name>
<comment type="caution">
    <text evidence="2">The sequence shown here is derived from an EMBL/GenBank/DDBJ whole genome shotgun (WGS) entry which is preliminary data.</text>
</comment>
<evidence type="ECO:0000313" key="2">
    <source>
        <dbReference type="EMBL" id="GAA4421024.1"/>
    </source>
</evidence>
<dbReference type="InterPro" id="IPR016181">
    <property type="entry name" value="Acyl_CoA_acyltransferase"/>
</dbReference>
<reference evidence="3" key="1">
    <citation type="journal article" date="2019" name="Int. J. Syst. Evol. Microbiol.">
        <title>The Global Catalogue of Microorganisms (GCM) 10K type strain sequencing project: providing services to taxonomists for standard genome sequencing and annotation.</title>
        <authorList>
            <consortium name="The Broad Institute Genomics Platform"/>
            <consortium name="The Broad Institute Genome Sequencing Center for Infectious Disease"/>
            <person name="Wu L."/>
            <person name="Ma J."/>
        </authorList>
    </citation>
    <scope>NUCLEOTIDE SEQUENCE [LARGE SCALE GENOMIC DNA]</scope>
    <source>
        <strain evidence="3">JCM 31890</strain>
    </source>
</reference>
<dbReference type="EMBL" id="BAABEX010000007">
    <property type="protein sequence ID" value="GAA4421024.1"/>
    <property type="molecule type" value="Genomic_DNA"/>
</dbReference>
<organism evidence="2 3">
    <name type="scientific">Acidovorax lacteus</name>
    <dbReference type="NCBI Taxonomy" id="1924988"/>
    <lineage>
        <taxon>Bacteria</taxon>
        <taxon>Pseudomonadati</taxon>
        <taxon>Pseudomonadota</taxon>
        <taxon>Betaproteobacteria</taxon>
        <taxon>Burkholderiales</taxon>
        <taxon>Comamonadaceae</taxon>
        <taxon>Acidovorax</taxon>
    </lineage>
</organism>
<gene>
    <name evidence="2" type="ORF">GCM10023090_09460</name>
</gene>
<accession>A0ABP8L3J6</accession>
<dbReference type="CDD" id="cd04301">
    <property type="entry name" value="NAT_SF"/>
    <property type="match status" value="1"/>
</dbReference>
<evidence type="ECO:0000313" key="3">
    <source>
        <dbReference type="Proteomes" id="UP001501788"/>
    </source>
</evidence>
<dbReference type="RefSeq" id="WP_345061684.1">
    <property type="nucleotide sequence ID" value="NZ_BAABEX010000007.1"/>
</dbReference>
<feature type="domain" description="N-acetyltransferase" evidence="1">
    <location>
        <begin position="15"/>
        <end position="179"/>
    </location>
</feature>